<feature type="binding site" evidence="12">
    <location>
        <position position="147"/>
    </location>
    <ligand>
        <name>substrate</name>
    </ligand>
</feature>
<reference evidence="14" key="2">
    <citation type="journal article" date="2021" name="PeerJ">
        <title>Extensive microbial diversity within the chicken gut microbiome revealed by metagenomics and culture.</title>
        <authorList>
            <person name="Gilroy R."/>
            <person name="Ravi A."/>
            <person name="Getino M."/>
            <person name="Pursley I."/>
            <person name="Horton D.L."/>
            <person name="Alikhan N.F."/>
            <person name="Baker D."/>
            <person name="Gharbi K."/>
            <person name="Hall N."/>
            <person name="Watson M."/>
            <person name="Adriaenssens E.M."/>
            <person name="Foster-Nyarko E."/>
            <person name="Jarju S."/>
            <person name="Secka A."/>
            <person name="Antonio M."/>
            <person name="Oren A."/>
            <person name="Chaudhuri R.R."/>
            <person name="La Ragione R."/>
            <person name="Hildebrand F."/>
            <person name="Pallen M.J."/>
        </authorList>
    </citation>
    <scope>NUCLEOTIDE SEQUENCE</scope>
    <source>
        <strain evidence="14">ChiGjej1B1-24693</strain>
    </source>
</reference>
<feature type="binding site" evidence="12">
    <location>
        <position position="233"/>
    </location>
    <ligand>
        <name>K(+)</name>
        <dbReference type="ChEBI" id="CHEBI:29103"/>
    </ligand>
</feature>
<keyword evidence="8 12" id="KW-0067">ATP-binding</keyword>
<comment type="cofactor">
    <cofactor evidence="12">
        <name>Mg(2+)</name>
        <dbReference type="ChEBI" id="CHEBI:18420"/>
    </cofactor>
    <text evidence="12">Requires a divalent cation, most likely magnesium in vivo, as an electrophilic catalyst to aid phosphoryl group transfer. It is the chelate of the metal and the nucleotide that is the actual substrate.</text>
</comment>
<evidence type="ECO:0000256" key="7">
    <source>
        <dbReference type="ARBA" id="ARBA00022777"/>
    </source>
</evidence>
<evidence type="ECO:0000256" key="6">
    <source>
        <dbReference type="ARBA" id="ARBA00022741"/>
    </source>
</evidence>
<dbReference type="PANTHER" id="PTHR10584:SF166">
    <property type="entry name" value="RIBOKINASE"/>
    <property type="match status" value="1"/>
</dbReference>
<protein>
    <recommendedName>
        <fullName evidence="3 12">Ribokinase</fullName>
        <shortName evidence="12">RK</shortName>
        <ecNumber evidence="2 12">2.7.1.15</ecNumber>
    </recommendedName>
</protein>
<dbReference type="InterPro" id="IPR011611">
    <property type="entry name" value="PfkB_dom"/>
</dbReference>
<evidence type="ECO:0000256" key="8">
    <source>
        <dbReference type="ARBA" id="ARBA00022840"/>
    </source>
</evidence>
<organism evidence="14 15">
    <name type="scientific">Candidatus Avipropionibacterium avicola</name>
    <dbReference type="NCBI Taxonomy" id="2840701"/>
    <lineage>
        <taxon>Bacteria</taxon>
        <taxon>Bacillati</taxon>
        <taxon>Actinomycetota</taxon>
        <taxon>Actinomycetes</taxon>
        <taxon>Propionibacteriales</taxon>
        <taxon>Propionibacteriaceae</taxon>
        <taxon>Propionibacteriaceae incertae sedis</taxon>
        <taxon>Candidatus Avipropionibacterium</taxon>
    </lineage>
</organism>
<keyword evidence="11 12" id="KW-0119">Carbohydrate metabolism</keyword>
<evidence type="ECO:0000313" key="15">
    <source>
        <dbReference type="Proteomes" id="UP000886842"/>
    </source>
</evidence>
<reference evidence="14" key="1">
    <citation type="submission" date="2020-10" db="EMBL/GenBank/DDBJ databases">
        <authorList>
            <person name="Gilroy R."/>
        </authorList>
    </citation>
    <scope>NUCLEOTIDE SEQUENCE</scope>
    <source>
        <strain evidence="14">ChiGjej1B1-24693</strain>
    </source>
</reference>
<dbReference type="Proteomes" id="UP000886842">
    <property type="component" value="Unassembled WGS sequence"/>
</dbReference>
<comment type="caution">
    <text evidence="12">Lacks conserved residue(s) required for the propagation of feature annotation.</text>
</comment>
<evidence type="ECO:0000256" key="1">
    <source>
        <dbReference type="ARBA" id="ARBA00005380"/>
    </source>
</evidence>
<keyword evidence="9 12" id="KW-0460">Magnesium</keyword>
<comment type="caution">
    <text evidence="14">The sequence shown here is derived from an EMBL/GenBank/DDBJ whole genome shotgun (WGS) entry which is preliminary data.</text>
</comment>
<comment type="catalytic activity">
    <reaction evidence="12">
        <text>D-ribose + ATP = D-ribose 5-phosphate + ADP + H(+)</text>
        <dbReference type="Rhea" id="RHEA:13697"/>
        <dbReference type="ChEBI" id="CHEBI:15378"/>
        <dbReference type="ChEBI" id="CHEBI:30616"/>
        <dbReference type="ChEBI" id="CHEBI:47013"/>
        <dbReference type="ChEBI" id="CHEBI:78346"/>
        <dbReference type="ChEBI" id="CHEBI:456216"/>
        <dbReference type="EC" id="2.7.1.15"/>
    </reaction>
</comment>
<dbReference type="Gene3D" id="3.40.1190.20">
    <property type="match status" value="1"/>
</dbReference>
<dbReference type="EC" id="2.7.1.15" evidence="2 12"/>
<evidence type="ECO:0000256" key="5">
    <source>
        <dbReference type="ARBA" id="ARBA00022723"/>
    </source>
</evidence>
<comment type="similarity">
    <text evidence="12">Belongs to the carbohydrate kinase PfkB family. Ribokinase subfamily.</text>
</comment>
<feature type="binding site" evidence="12">
    <location>
        <begin position="238"/>
        <end position="239"/>
    </location>
    <ligand>
        <name>ATP</name>
        <dbReference type="ChEBI" id="CHEBI:30616"/>
    </ligand>
</feature>
<feature type="binding site" evidence="12">
    <location>
        <begin position="10"/>
        <end position="12"/>
    </location>
    <ligand>
        <name>substrate</name>
    </ligand>
</feature>
<feature type="binding site" evidence="12">
    <location>
        <begin position="38"/>
        <end position="42"/>
    </location>
    <ligand>
        <name>substrate</name>
    </ligand>
</feature>
<feature type="binding site" evidence="12">
    <location>
        <begin position="211"/>
        <end position="216"/>
    </location>
    <ligand>
        <name>ATP</name>
        <dbReference type="ChEBI" id="CHEBI:30616"/>
    </ligand>
</feature>
<keyword evidence="4 12" id="KW-0808">Transferase</keyword>
<dbReference type="Pfam" id="PF00294">
    <property type="entry name" value="PfkB"/>
    <property type="match status" value="1"/>
</dbReference>
<feature type="binding site" evidence="12">
    <location>
        <position position="191"/>
    </location>
    <ligand>
        <name>ATP</name>
        <dbReference type="ChEBI" id="CHEBI:30616"/>
    </ligand>
</feature>
<proteinExistence type="inferred from homology"/>
<accession>A0A9D1H064</accession>
<feature type="binding site" evidence="12">
    <location>
        <position position="274"/>
    </location>
    <ligand>
        <name>K(+)</name>
        <dbReference type="ChEBI" id="CHEBI:29103"/>
    </ligand>
</feature>
<feature type="binding site" evidence="12">
    <location>
        <position position="239"/>
    </location>
    <ligand>
        <name>substrate</name>
    </ligand>
</feature>
<dbReference type="HAMAP" id="MF_01987">
    <property type="entry name" value="Ribokinase"/>
    <property type="match status" value="1"/>
</dbReference>
<gene>
    <name evidence="12" type="primary">rbsK</name>
    <name evidence="14" type="ORF">IAA98_15680</name>
</gene>
<dbReference type="GO" id="GO:0046872">
    <property type="term" value="F:metal ion binding"/>
    <property type="evidence" value="ECO:0007669"/>
    <property type="project" value="UniProtKB-KW"/>
</dbReference>
<dbReference type="GO" id="GO:0004747">
    <property type="term" value="F:ribokinase activity"/>
    <property type="evidence" value="ECO:0007669"/>
    <property type="project" value="UniProtKB-UniRule"/>
</dbReference>
<dbReference type="PROSITE" id="PS00584">
    <property type="entry name" value="PFKB_KINASES_2"/>
    <property type="match status" value="1"/>
</dbReference>
<dbReference type="PANTHER" id="PTHR10584">
    <property type="entry name" value="SUGAR KINASE"/>
    <property type="match status" value="1"/>
</dbReference>
<evidence type="ECO:0000256" key="9">
    <source>
        <dbReference type="ARBA" id="ARBA00022842"/>
    </source>
</evidence>
<dbReference type="InterPro" id="IPR002173">
    <property type="entry name" value="Carboh/pur_kinase_PfkB_CS"/>
</dbReference>
<dbReference type="AlphaFoldDB" id="A0A9D1H064"/>
<feature type="active site" description="Proton acceptor" evidence="12">
    <location>
        <position position="239"/>
    </location>
</feature>
<keyword evidence="7 12" id="KW-0418">Kinase</keyword>
<dbReference type="CDD" id="cd01174">
    <property type="entry name" value="ribokinase"/>
    <property type="match status" value="1"/>
</dbReference>
<evidence type="ECO:0000256" key="3">
    <source>
        <dbReference type="ARBA" id="ARBA00016943"/>
    </source>
</evidence>
<evidence type="ECO:0000256" key="4">
    <source>
        <dbReference type="ARBA" id="ARBA00022679"/>
    </source>
</evidence>
<comment type="function">
    <text evidence="12">Catalyzes the phosphorylation of ribose at O-5 in a reaction requiring ATP and magnesium. The resulting D-ribose-5-phosphate can then be used either for sythesis of nucleotides, histidine, and tryptophan, or as a component of the pentose phosphate pathway.</text>
</comment>
<evidence type="ECO:0000313" key="14">
    <source>
        <dbReference type="EMBL" id="HIT77018.1"/>
    </source>
</evidence>
<keyword evidence="6 12" id="KW-0547">Nucleotide-binding</keyword>
<comment type="activity regulation">
    <text evidence="12">Activated by a monovalent cation that binds near, but not in, the active site. The most likely occupant of the site in vivo is potassium. Ion binding induces a conformational change that may alter substrate affinity.</text>
</comment>
<comment type="similarity">
    <text evidence="1">Belongs to the carbohydrate kinase pfkB family.</text>
</comment>
<dbReference type="GO" id="GO:0019303">
    <property type="term" value="P:D-ribose catabolic process"/>
    <property type="evidence" value="ECO:0007669"/>
    <property type="project" value="UniProtKB-UniRule"/>
</dbReference>
<dbReference type="GO" id="GO:0005829">
    <property type="term" value="C:cytosol"/>
    <property type="evidence" value="ECO:0007669"/>
    <property type="project" value="TreeGrafter"/>
</dbReference>
<sequence length="277" mass="28944">MTVWVVGSLNQDLQLEMERHPRTGETVLTADLVRRFGGKGANQAVAAARQTGAGTHAEPTRTVMVGAVGDDEAGTAYRDRLQARGVEVDAVRVVEDSPTGTAVICVDAAGDNMIMVSPGANLQLRTEDVTTALADLADGDIVLLQLEIDHDVVVETIRWAAERGARVVANLAPYADLPPEVLVLCDPVVVNEHEHAQLRRSGLDCPSLLVTLGTEGSTWGEVHVAARTVEVVDTTGAGDAFCGALAAALAQGADRQSAMEVATRAAADCVQHVGAQA</sequence>
<name>A0A9D1H064_9ACTN</name>
<evidence type="ECO:0000259" key="13">
    <source>
        <dbReference type="Pfam" id="PF00294"/>
    </source>
</evidence>
<dbReference type="InterPro" id="IPR029056">
    <property type="entry name" value="Ribokinase-like"/>
</dbReference>
<keyword evidence="12" id="KW-0963">Cytoplasm</keyword>
<feature type="binding site" evidence="12">
    <location>
        <position position="269"/>
    </location>
    <ligand>
        <name>K(+)</name>
        <dbReference type="ChEBI" id="CHEBI:29103"/>
    </ligand>
</feature>
<comment type="pathway">
    <text evidence="12">Carbohydrate metabolism; D-ribose degradation; D-ribose 5-phosphate from beta-D-ribopyranose: step 2/2.</text>
</comment>
<dbReference type="SUPFAM" id="SSF53613">
    <property type="entry name" value="Ribokinase-like"/>
    <property type="match status" value="1"/>
</dbReference>
<dbReference type="EMBL" id="DVLP01000450">
    <property type="protein sequence ID" value="HIT77018.1"/>
    <property type="molecule type" value="Genomic_DNA"/>
</dbReference>
<evidence type="ECO:0000256" key="12">
    <source>
        <dbReference type="HAMAP-Rule" id="MF_01987"/>
    </source>
</evidence>
<dbReference type="PRINTS" id="PR00990">
    <property type="entry name" value="RIBOKINASE"/>
</dbReference>
<dbReference type="GO" id="GO:0005524">
    <property type="term" value="F:ATP binding"/>
    <property type="evidence" value="ECO:0007669"/>
    <property type="project" value="UniProtKB-UniRule"/>
</dbReference>
<evidence type="ECO:0000256" key="10">
    <source>
        <dbReference type="ARBA" id="ARBA00022958"/>
    </source>
</evidence>
<comment type="subunit">
    <text evidence="12">Homodimer.</text>
</comment>
<keyword evidence="10 12" id="KW-0630">Potassium</keyword>
<evidence type="ECO:0000256" key="11">
    <source>
        <dbReference type="ARBA" id="ARBA00023277"/>
    </source>
</evidence>
<dbReference type="InterPro" id="IPR002139">
    <property type="entry name" value="Ribo/fructo_kinase"/>
</dbReference>
<dbReference type="InterPro" id="IPR011877">
    <property type="entry name" value="Ribokinase"/>
</dbReference>
<comment type="subcellular location">
    <subcellularLocation>
        <location evidence="12">Cytoplasm</location>
    </subcellularLocation>
</comment>
<feature type="binding site" evidence="12">
    <location>
        <position position="272"/>
    </location>
    <ligand>
        <name>K(+)</name>
        <dbReference type="ChEBI" id="CHEBI:29103"/>
    </ligand>
</feature>
<evidence type="ECO:0000256" key="2">
    <source>
        <dbReference type="ARBA" id="ARBA00012035"/>
    </source>
</evidence>
<feature type="binding site" evidence="12">
    <location>
        <position position="235"/>
    </location>
    <ligand>
        <name>K(+)</name>
        <dbReference type="ChEBI" id="CHEBI:29103"/>
    </ligand>
</feature>
<keyword evidence="5 12" id="KW-0479">Metal-binding</keyword>
<feature type="domain" description="Carbohydrate kinase PfkB" evidence="13">
    <location>
        <begin position="3"/>
        <end position="276"/>
    </location>
</feature>